<gene>
    <name evidence="2" type="ORF">FZEAL_3206</name>
</gene>
<proteinExistence type="predicted"/>
<sequence>MDTDDKEEGGAKAKPTYRRLGRAFSDATQDAQAKNVPAAVGTEAVADASLSAETTTPSTKAPKRPRKASTTKPSRTARGGTVDAKKFKEDMIEYRLDHWRARAKVVYTNNQQDATSLWSPQWANFVTQERGMSLFDGFDRIWFIPFDVETPLPTEKQHVADDLSQRARDMKVIYQAKGEVLYPRLLHHIEEEVQKTCQDQWDENLHKPTEAPMQWAQAKHKYGLTQKVDMAARARLIDGRATLPGYYSVSILDLAANGKIVTRRVTMPSDIDMAGFLRRLDTWCPPDDAESQNLLEIVRKKLEIISQHGTPAGKEEAQGLLTQLGKPLYKVGVPGSERSFWIFRLLHTTRYTVPAGKAPGEVKTWKKLKESTFDELLDGVRAGKHPAVVRVDELGELLPSTHGEPELSSDQLGIVDAMLARQSEQERERGRQWMKVVGKLKGPVRHLKFAGPENMEVPPGAEEENVSADHEVD</sequence>
<protein>
    <submittedName>
        <fullName evidence="2">Uncharacterized protein</fullName>
    </submittedName>
</protein>
<feature type="region of interest" description="Disordered" evidence="1">
    <location>
        <begin position="450"/>
        <end position="473"/>
    </location>
</feature>
<reference evidence="2" key="1">
    <citation type="journal article" date="2020" name="BMC Genomics">
        <title>Correction to: Identification and distribution of gene clusters required for synthesis of sphingolipid metabolism inhibitors in diverse species of the filamentous fungus Fusarium.</title>
        <authorList>
            <person name="Kim H.S."/>
            <person name="Lohmar J.M."/>
            <person name="Busman M."/>
            <person name="Brown D.W."/>
            <person name="Naumann T.A."/>
            <person name="Divon H.H."/>
            <person name="Lysoe E."/>
            <person name="Uhlig S."/>
            <person name="Proctor R.H."/>
        </authorList>
    </citation>
    <scope>NUCLEOTIDE SEQUENCE</scope>
    <source>
        <strain evidence="2">NRRL 22465</strain>
    </source>
</reference>
<accession>A0A8H4XN54</accession>
<keyword evidence="3" id="KW-1185">Reference proteome</keyword>
<evidence type="ECO:0000313" key="2">
    <source>
        <dbReference type="EMBL" id="KAF4980884.1"/>
    </source>
</evidence>
<organism evidence="2 3">
    <name type="scientific">Fusarium zealandicum</name>
    <dbReference type="NCBI Taxonomy" id="1053134"/>
    <lineage>
        <taxon>Eukaryota</taxon>
        <taxon>Fungi</taxon>
        <taxon>Dikarya</taxon>
        <taxon>Ascomycota</taxon>
        <taxon>Pezizomycotina</taxon>
        <taxon>Sordariomycetes</taxon>
        <taxon>Hypocreomycetidae</taxon>
        <taxon>Hypocreales</taxon>
        <taxon>Nectriaceae</taxon>
        <taxon>Fusarium</taxon>
        <taxon>Fusarium staphyleae species complex</taxon>
    </lineage>
</organism>
<feature type="region of interest" description="Disordered" evidence="1">
    <location>
        <begin position="1"/>
        <end position="82"/>
    </location>
</feature>
<dbReference type="Proteomes" id="UP000635477">
    <property type="component" value="Unassembled WGS sequence"/>
</dbReference>
<reference evidence="2" key="2">
    <citation type="submission" date="2020-05" db="EMBL/GenBank/DDBJ databases">
        <authorList>
            <person name="Kim H.-S."/>
            <person name="Proctor R.H."/>
            <person name="Brown D.W."/>
        </authorList>
    </citation>
    <scope>NUCLEOTIDE SEQUENCE</scope>
    <source>
        <strain evidence="2">NRRL 22465</strain>
    </source>
</reference>
<name>A0A8H4XN54_9HYPO</name>
<dbReference type="AlphaFoldDB" id="A0A8H4XN54"/>
<dbReference type="EMBL" id="JABEYC010000199">
    <property type="protein sequence ID" value="KAF4980884.1"/>
    <property type="molecule type" value="Genomic_DNA"/>
</dbReference>
<evidence type="ECO:0000256" key="1">
    <source>
        <dbReference type="SAM" id="MobiDB-lite"/>
    </source>
</evidence>
<evidence type="ECO:0000313" key="3">
    <source>
        <dbReference type="Proteomes" id="UP000635477"/>
    </source>
</evidence>
<dbReference type="OrthoDB" id="5028020at2759"/>
<comment type="caution">
    <text evidence="2">The sequence shown here is derived from an EMBL/GenBank/DDBJ whole genome shotgun (WGS) entry which is preliminary data.</text>
</comment>